<reference evidence="5" key="1">
    <citation type="submission" date="2021-12" db="EMBL/GenBank/DDBJ databases">
        <title>Black yeast isolated from Biological Soil Crust.</title>
        <authorList>
            <person name="Kurbessoian T."/>
        </authorList>
    </citation>
    <scope>NUCLEOTIDE SEQUENCE</scope>
    <source>
        <strain evidence="5">CCFEE 5208</strain>
    </source>
</reference>
<comment type="similarity">
    <text evidence="1">Belongs to the methyltransferase superfamily.</text>
</comment>
<dbReference type="EMBL" id="JASUXU010000024">
    <property type="protein sequence ID" value="KAK0320654.1"/>
    <property type="molecule type" value="Genomic_DNA"/>
</dbReference>
<dbReference type="PANTHER" id="PTHR44942:SF4">
    <property type="entry name" value="METHYLTRANSFERASE TYPE 11 DOMAIN-CONTAINING PROTEIN"/>
    <property type="match status" value="1"/>
</dbReference>
<evidence type="ECO:0000256" key="2">
    <source>
        <dbReference type="ARBA" id="ARBA00022603"/>
    </source>
</evidence>
<evidence type="ECO:0000256" key="1">
    <source>
        <dbReference type="ARBA" id="ARBA00008361"/>
    </source>
</evidence>
<evidence type="ECO:0000259" key="4">
    <source>
        <dbReference type="Pfam" id="PF08241"/>
    </source>
</evidence>
<dbReference type="GO" id="GO:0032259">
    <property type="term" value="P:methylation"/>
    <property type="evidence" value="ECO:0007669"/>
    <property type="project" value="UniProtKB-KW"/>
</dbReference>
<dbReference type="AlphaFoldDB" id="A0AAN6FQ28"/>
<comment type="caution">
    <text evidence="5">The sequence shown here is derived from an EMBL/GenBank/DDBJ whole genome shotgun (WGS) entry which is preliminary data.</text>
</comment>
<dbReference type="Pfam" id="PF08241">
    <property type="entry name" value="Methyltransf_11"/>
    <property type="match status" value="1"/>
</dbReference>
<dbReference type="PANTHER" id="PTHR44942">
    <property type="entry name" value="METHYLTRANSF_11 DOMAIN-CONTAINING PROTEIN"/>
    <property type="match status" value="1"/>
</dbReference>
<name>A0AAN6FQ28_9PEZI</name>
<dbReference type="Gene3D" id="3.40.50.150">
    <property type="entry name" value="Vaccinia Virus protein VP39"/>
    <property type="match status" value="1"/>
</dbReference>
<keyword evidence="2" id="KW-0489">Methyltransferase</keyword>
<dbReference type="InterPro" id="IPR051052">
    <property type="entry name" value="Diverse_substrate_MTase"/>
</dbReference>
<organism evidence="5 6">
    <name type="scientific">Friedmanniomyces endolithicus</name>
    <dbReference type="NCBI Taxonomy" id="329885"/>
    <lineage>
        <taxon>Eukaryota</taxon>
        <taxon>Fungi</taxon>
        <taxon>Dikarya</taxon>
        <taxon>Ascomycota</taxon>
        <taxon>Pezizomycotina</taxon>
        <taxon>Dothideomycetes</taxon>
        <taxon>Dothideomycetidae</taxon>
        <taxon>Mycosphaerellales</taxon>
        <taxon>Teratosphaeriaceae</taxon>
        <taxon>Friedmanniomyces</taxon>
    </lineage>
</organism>
<gene>
    <name evidence="5" type="ORF">LTR82_008367</name>
</gene>
<dbReference type="InterPro" id="IPR029063">
    <property type="entry name" value="SAM-dependent_MTases_sf"/>
</dbReference>
<dbReference type="InterPro" id="IPR013216">
    <property type="entry name" value="Methyltransf_11"/>
</dbReference>
<evidence type="ECO:0000313" key="5">
    <source>
        <dbReference type="EMBL" id="KAK0320654.1"/>
    </source>
</evidence>
<dbReference type="GO" id="GO:0008757">
    <property type="term" value="F:S-adenosylmethionine-dependent methyltransferase activity"/>
    <property type="evidence" value="ECO:0007669"/>
    <property type="project" value="InterPro"/>
</dbReference>
<feature type="domain" description="Methyltransferase type 11" evidence="4">
    <location>
        <begin position="207"/>
        <end position="309"/>
    </location>
</feature>
<sequence>MPCPPFLLVNWTSPLSDLDARRAERFQVDTNYIMSSEGYSSDLEVVSKNMASFELNDSVDSKFTSPGDSPHHSIAPSAVGAGKKVSDVKLDAPMVNGHSGDSIDAILDGNGHHSSTISPEDASNDPMLASALMSPLQDPLNIEALFAPFKSGSPPLQRAPTILQRADTVANDWELYKRAGPPFPTSIEQLIMKYHQKNNNSWQLAHDMGAGSGIYAMNLARFFRHIHVSDPTQTGLSTSRNTLTEWSTANPKKRGRFTFSVCEPENSTEAFADASVDLVVLMDSAHFTDAEATVRSAAQTLAPGGTLAIVTHKPISHVVGNEKVAAAVAALFQAWGRRPWEVACGLEAKSQQRFSLGLDFVPLPEELFVREKSTRITINAHGRPRDFFHVPGVQEESDSMPLMGVESPEELFEMTTSRVGDKERQVHYGEEDEQGRGWWYEVGSESFRTRIAVMDSPQMVVRLEPELKEIERLIMRTSPNGVKIVIEWAAAVVLATRK</sequence>
<dbReference type="Proteomes" id="UP001168146">
    <property type="component" value="Unassembled WGS sequence"/>
</dbReference>
<evidence type="ECO:0000313" key="6">
    <source>
        <dbReference type="Proteomes" id="UP001168146"/>
    </source>
</evidence>
<proteinExistence type="inferred from homology"/>
<accession>A0AAN6FQ28</accession>
<evidence type="ECO:0000256" key="3">
    <source>
        <dbReference type="ARBA" id="ARBA00022679"/>
    </source>
</evidence>
<protein>
    <recommendedName>
        <fullName evidence="4">Methyltransferase type 11 domain-containing protein</fullName>
    </recommendedName>
</protein>
<dbReference type="SUPFAM" id="SSF53335">
    <property type="entry name" value="S-adenosyl-L-methionine-dependent methyltransferases"/>
    <property type="match status" value="1"/>
</dbReference>
<keyword evidence="3" id="KW-0808">Transferase</keyword>